<feature type="domain" description="MbtH-like" evidence="1">
    <location>
        <begin position="1"/>
        <end position="51"/>
    </location>
</feature>
<dbReference type="SUPFAM" id="SSF160582">
    <property type="entry name" value="MbtH-like"/>
    <property type="match status" value="1"/>
</dbReference>
<dbReference type="PANTHER" id="PTHR38444:SF1">
    <property type="entry name" value="ENTEROBACTIN BIOSYNTHESIS PROTEIN YBDZ"/>
    <property type="match status" value="1"/>
</dbReference>
<dbReference type="InterPro" id="IPR038020">
    <property type="entry name" value="MbtH-like_sf"/>
</dbReference>
<evidence type="ECO:0000259" key="1">
    <source>
        <dbReference type="SMART" id="SM00923"/>
    </source>
</evidence>
<dbReference type="InterPro" id="IPR005153">
    <property type="entry name" value="MbtH-like_dom"/>
</dbReference>
<organism evidence="2 3">
    <name type="scientific">Cupriavidus respiraculi</name>
    <dbReference type="NCBI Taxonomy" id="195930"/>
    <lineage>
        <taxon>Bacteria</taxon>
        <taxon>Pseudomonadati</taxon>
        <taxon>Pseudomonadota</taxon>
        <taxon>Betaproteobacteria</taxon>
        <taxon>Burkholderiales</taxon>
        <taxon>Burkholderiaceae</taxon>
        <taxon>Cupriavidus</taxon>
    </lineage>
</organism>
<comment type="caution">
    <text evidence="2">The sequence shown here is derived from an EMBL/GenBank/DDBJ whole genome shotgun (WGS) entry which is preliminary data.</text>
</comment>
<gene>
    <name evidence="2" type="ORF">LMG21510_03674</name>
</gene>
<keyword evidence="3" id="KW-1185">Reference proteome</keyword>
<accession>A0ABM8XFY1</accession>
<dbReference type="EMBL" id="CAJZAH010000004">
    <property type="protein sequence ID" value="CAG9179053.1"/>
    <property type="molecule type" value="Genomic_DNA"/>
</dbReference>
<sequence length="79" mass="8634">MSLDSDTIQFHVVINPEQQYSIWPAYRDIPAGWQTVGVSGTRAQCLAYIDANWTDMRPASLRAHLDGGAGNDASAVRAQ</sequence>
<dbReference type="SMART" id="SM00923">
    <property type="entry name" value="MbtH"/>
    <property type="match status" value="1"/>
</dbReference>
<name>A0ABM8XFY1_9BURK</name>
<dbReference type="Pfam" id="PF03621">
    <property type="entry name" value="MbtH"/>
    <property type="match status" value="1"/>
</dbReference>
<dbReference type="PANTHER" id="PTHR38444">
    <property type="entry name" value="ENTEROBACTIN BIOSYNTHESIS PROTEIN YBDZ"/>
    <property type="match status" value="1"/>
</dbReference>
<proteinExistence type="predicted"/>
<protein>
    <recommendedName>
        <fullName evidence="1">MbtH-like domain-containing protein</fullName>
    </recommendedName>
</protein>
<reference evidence="2 3" key="1">
    <citation type="submission" date="2021-08" db="EMBL/GenBank/DDBJ databases">
        <authorList>
            <person name="Peeters C."/>
        </authorList>
    </citation>
    <scope>NUCLEOTIDE SEQUENCE [LARGE SCALE GENOMIC DNA]</scope>
    <source>
        <strain evidence="2 3">LMG 21510</strain>
    </source>
</reference>
<dbReference type="InterPro" id="IPR037407">
    <property type="entry name" value="MLP_fam"/>
</dbReference>
<dbReference type="Gene3D" id="3.90.820.10">
    <property type="entry name" value="Structural Genomics, Unknown Function 30-nov-00 1gh9 Mol_id"/>
    <property type="match status" value="1"/>
</dbReference>
<evidence type="ECO:0000313" key="3">
    <source>
        <dbReference type="Proteomes" id="UP000721236"/>
    </source>
</evidence>
<dbReference type="Proteomes" id="UP000721236">
    <property type="component" value="Unassembled WGS sequence"/>
</dbReference>
<dbReference type="RefSeq" id="WP_222207441.1">
    <property type="nucleotide sequence ID" value="NZ_CAJZAH010000004.1"/>
</dbReference>
<evidence type="ECO:0000313" key="2">
    <source>
        <dbReference type="EMBL" id="CAG9179053.1"/>
    </source>
</evidence>